<accession>M4Z382</accession>
<evidence type="ECO:0000313" key="1">
    <source>
        <dbReference type="EMBL" id="BAM87519.1"/>
    </source>
</evidence>
<organism evidence="1 2">
    <name type="scientific">Bradyrhizobium oligotrophicum S58</name>
    <dbReference type="NCBI Taxonomy" id="1245469"/>
    <lineage>
        <taxon>Bacteria</taxon>
        <taxon>Pseudomonadati</taxon>
        <taxon>Pseudomonadota</taxon>
        <taxon>Alphaproteobacteria</taxon>
        <taxon>Hyphomicrobiales</taxon>
        <taxon>Nitrobacteraceae</taxon>
        <taxon>Bradyrhizobium</taxon>
    </lineage>
</organism>
<dbReference type="KEGG" id="aol:S58_15110"/>
<dbReference type="AlphaFoldDB" id="M4Z382"/>
<gene>
    <name evidence="1" type="ORF">S58_15110</name>
</gene>
<dbReference type="STRING" id="1245469.S58_15110"/>
<dbReference type="Proteomes" id="UP000011841">
    <property type="component" value="Chromosome"/>
</dbReference>
<evidence type="ECO:0000313" key="2">
    <source>
        <dbReference type="Proteomes" id="UP000011841"/>
    </source>
</evidence>
<protein>
    <submittedName>
        <fullName evidence="1">Uncharacterized protein</fullName>
    </submittedName>
</protein>
<name>M4Z382_9BRAD</name>
<keyword evidence="2" id="KW-1185">Reference proteome</keyword>
<proteinExistence type="predicted"/>
<dbReference type="GeneID" id="301821261"/>
<dbReference type="HOGENOM" id="CLU_3230559_0_0_5"/>
<dbReference type="EMBL" id="AP012603">
    <property type="protein sequence ID" value="BAM87519.1"/>
    <property type="molecule type" value="Genomic_DNA"/>
</dbReference>
<sequence>MLIFDEFFELILANRDDKEFEALVRAQGLFIPQAEFVAALGRN</sequence>
<dbReference type="RefSeq" id="WP_015664649.1">
    <property type="nucleotide sequence ID" value="NC_020453.1"/>
</dbReference>
<dbReference type="PATRIC" id="fig|1245469.3.peg.1548"/>
<reference evidence="1 2" key="1">
    <citation type="journal article" date="2013" name="Appl. Environ. Microbiol.">
        <title>Genome analysis suggests that the soil oligotrophic bacterium Agromonas oligotrophica (Bradyrhizobium oligotrophicum) is a nitrogen-fixing symbiont of Aeschynomene indica.</title>
        <authorList>
            <person name="Okubo T."/>
            <person name="Fukushima S."/>
            <person name="Itakura M."/>
            <person name="Oshima K."/>
            <person name="Longtonglang A."/>
            <person name="Teaumroong N."/>
            <person name="Mitsui H."/>
            <person name="Hattori M."/>
            <person name="Hattori R."/>
            <person name="Hattori T."/>
            <person name="Minamisawa K."/>
        </authorList>
    </citation>
    <scope>NUCLEOTIDE SEQUENCE [LARGE SCALE GENOMIC DNA]</scope>
    <source>
        <strain evidence="1 2">S58</strain>
    </source>
</reference>